<evidence type="ECO:0000259" key="2">
    <source>
        <dbReference type="Pfam" id="PF00144"/>
    </source>
</evidence>
<dbReference type="Pfam" id="PF00144">
    <property type="entry name" value="Beta-lactamase"/>
    <property type="match status" value="1"/>
</dbReference>
<comment type="similarity">
    <text evidence="1">Belongs to the beta-lactamase family.</text>
</comment>
<dbReference type="EMBL" id="CP108110">
    <property type="protein sequence ID" value="WUQ87370.1"/>
    <property type="molecule type" value="Genomic_DNA"/>
</dbReference>
<organism evidence="3 4">
    <name type="scientific">Kitasatospora purpeofusca</name>
    <dbReference type="NCBI Taxonomy" id="67352"/>
    <lineage>
        <taxon>Bacteria</taxon>
        <taxon>Bacillati</taxon>
        <taxon>Actinomycetota</taxon>
        <taxon>Actinomycetes</taxon>
        <taxon>Kitasatosporales</taxon>
        <taxon>Streptomycetaceae</taxon>
        <taxon>Kitasatospora</taxon>
    </lineage>
</organism>
<keyword evidence="4" id="KW-1185">Reference proteome</keyword>
<accession>A0ABZ1U874</accession>
<name>A0ABZ1U874_9ACTN</name>
<dbReference type="Proteomes" id="UP001432222">
    <property type="component" value="Chromosome"/>
</dbReference>
<evidence type="ECO:0000256" key="1">
    <source>
        <dbReference type="ARBA" id="ARBA00038473"/>
    </source>
</evidence>
<dbReference type="Gene3D" id="3.40.710.10">
    <property type="entry name" value="DD-peptidase/beta-lactamase superfamily"/>
    <property type="match status" value="1"/>
</dbReference>
<dbReference type="SUPFAM" id="SSF56601">
    <property type="entry name" value="beta-lactamase/transpeptidase-like"/>
    <property type="match status" value="1"/>
</dbReference>
<proteinExistence type="inferred from homology"/>
<feature type="domain" description="Beta-lactamase-related" evidence="2">
    <location>
        <begin position="16"/>
        <end position="344"/>
    </location>
</feature>
<gene>
    <name evidence="3" type="ORF">OHA16_33040</name>
</gene>
<evidence type="ECO:0000313" key="3">
    <source>
        <dbReference type="EMBL" id="WUQ87370.1"/>
    </source>
</evidence>
<dbReference type="PANTHER" id="PTHR22935:SF95">
    <property type="entry name" value="BETA-LACTAMASE-LIKE 1-RELATED"/>
    <property type="match status" value="1"/>
</dbReference>
<reference evidence="3" key="1">
    <citation type="submission" date="2022-10" db="EMBL/GenBank/DDBJ databases">
        <title>The complete genomes of actinobacterial strains from the NBC collection.</title>
        <authorList>
            <person name="Joergensen T.S."/>
            <person name="Alvarez Arevalo M."/>
            <person name="Sterndorff E.B."/>
            <person name="Faurdal D."/>
            <person name="Vuksanovic O."/>
            <person name="Mourched A.-S."/>
            <person name="Charusanti P."/>
            <person name="Shaw S."/>
            <person name="Blin K."/>
            <person name="Weber T."/>
        </authorList>
    </citation>
    <scope>NUCLEOTIDE SEQUENCE</scope>
    <source>
        <strain evidence="3">NBC_00222</strain>
    </source>
</reference>
<dbReference type="InterPro" id="IPR001466">
    <property type="entry name" value="Beta-lactam-related"/>
</dbReference>
<dbReference type="InterPro" id="IPR051478">
    <property type="entry name" value="Beta-lactamase-like_AB/R"/>
</dbReference>
<dbReference type="InterPro" id="IPR012338">
    <property type="entry name" value="Beta-lactam/transpept-like"/>
</dbReference>
<protein>
    <submittedName>
        <fullName evidence="3">Beta-lactamase family protein</fullName>
    </submittedName>
</protein>
<dbReference type="RefSeq" id="WP_328957932.1">
    <property type="nucleotide sequence ID" value="NZ_CP108110.1"/>
</dbReference>
<dbReference type="PANTHER" id="PTHR22935">
    <property type="entry name" value="PENICILLIN-BINDING PROTEIN"/>
    <property type="match status" value="1"/>
</dbReference>
<evidence type="ECO:0000313" key="4">
    <source>
        <dbReference type="Proteomes" id="UP001432222"/>
    </source>
</evidence>
<sequence length="357" mass="37168">MNDLGSLVQQTADRLAGQQVGAVVAGLARGTVEIRGAGRTGPGAAGGPPGPDTLFEIGSVTKVFTSLALARLTLAGTVTLDDPLTEVLADALPAGVTVPAKGPEPLALRHLATHTSGLPRLPAGMLLSSLLSPNKPDPYAHCTAEALLAGLGRTRLRAAPGRSFRYSNLGAGLLGLALAHRAGLGYGELVRREVCEPLGLKDTVLEPDPEQTARLAPGHTPGGRPVPAWHLADLAGAGGLRSTAADLAVLLQAQLAGDAEDTPLGPAIALTREVRHRVNPVAWMHLGWLGHRLHARQGGHLQIWHNGGTGGYRSFIAFDPERQVGVIVLANTRRSVDTPAVRLLRALQTTRATFPGR</sequence>